<comment type="caution">
    <text evidence="1">The sequence shown here is derived from an EMBL/GenBank/DDBJ whole genome shotgun (WGS) entry which is preliminary data.</text>
</comment>
<gene>
    <name evidence="1" type="ORF">MANES_09G090928v8</name>
</gene>
<proteinExistence type="predicted"/>
<evidence type="ECO:0000313" key="2">
    <source>
        <dbReference type="Proteomes" id="UP000091857"/>
    </source>
</evidence>
<dbReference type="Proteomes" id="UP000091857">
    <property type="component" value="Chromosome 9"/>
</dbReference>
<accession>A0ACB7H7E2</accession>
<sequence>MVNDHLQDLQVDKLNLVQIGFKFEHHEVFPAQKNTAASSCGSNSKFHYSEQRHAEELARSAGYSTNEDVLLCRIYLDILQDPIIGKQQSSQRFWSRVAEAYEVAKNEFWESRNARSLQCRMQVIVKAIRKLNGCYRQVENLHLSDASEQNLLNQAKTLFMQDPSYEKGFKFDHVWSMMKDAEKFKGEYTSSDRPLGVKKAKLKKKFDESFSSALKCFHSDNEKLVESLANATAEREKERLMRSRALDLKEFKEENKILLLDLNSISDPIAHETFRQEKIRILEKRAQRQQPPPSSASNVYGQYLNDISGSRSNLSEY</sequence>
<protein>
    <submittedName>
        <fullName evidence="1">Uncharacterized protein</fullName>
    </submittedName>
</protein>
<reference evidence="2" key="1">
    <citation type="journal article" date="2016" name="Nat. Biotechnol.">
        <title>Sequencing wild and cultivated cassava and related species reveals extensive interspecific hybridization and genetic diversity.</title>
        <authorList>
            <person name="Bredeson J.V."/>
            <person name="Lyons J.B."/>
            <person name="Prochnik S.E."/>
            <person name="Wu G.A."/>
            <person name="Ha C.M."/>
            <person name="Edsinger-Gonzales E."/>
            <person name="Grimwood J."/>
            <person name="Schmutz J."/>
            <person name="Rabbi I.Y."/>
            <person name="Egesi C."/>
            <person name="Nauluvula P."/>
            <person name="Lebot V."/>
            <person name="Ndunguru J."/>
            <person name="Mkamilo G."/>
            <person name="Bart R.S."/>
            <person name="Setter T.L."/>
            <person name="Gleadow R.M."/>
            <person name="Kulakow P."/>
            <person name="Ferguson M.E."/>
            <person name="Rounsley S."/>
            <person name="Rokhsar D.S."/>
        </authorList>
    </citation>
    <scope>NUCLEOTIDE SEQUENCE [LARGE SCALE GENOMIC DNA]</scope>
    <source>
        <strain evidence="2">cv. AM560-2</strain>
    </source>
</reference>
<name>A0ACB7H7E2_MANES</name>
<dbReference type="EMBL" id="CM004395">
    <property type="protein sequence ID" value="KAG8647598.1"/>
    <property type="molecule type" value="Genomic_DNA"/>
</dbReference>
<evidence type="ECO:0000313" key="1">
    <source>
        <dbReference type="EMBL" id="KAG8647598.1"/>
    </source>
</evidence>
<keyword evidence="2" id="KW-1185">Reference proteome</keyword>
<organism evidence="1 2">
    <name type="scientific">Manihot esculenta</name>
    <name type="common">Cassava</name>
    <name type="synonym">Jatropha manihot</name>
    <dbReference type="NCBI Taxonomy" id="3983"/>
    <lineage>
        <taxon>Eukaryota</taxon>
        <taxon>Viridiplantae</taxon>
        <taxon>Streptophyta</taxon>
        <taxon>Embryophyta</taxon>
        <taxon>Tracheophyta</taxon>
        <taxon>Spermatophyta</taxon>
        <taxon>Magnoliopsida</taxon>
        <taxon>eudicotyledons</taxon>
        <taxon>Gunneridae</taxon>
        <taxon>Pentapetalae</taxon>
        <taxon>rosids</taxon>
        <taxon>fabids</taxon>
        <taxon>Malpighiales</taxon>
        <taxon>Euphorbiaceae</taxon>
        <taxon>Crotonoideae</taxon>
        <taxon>Manihoteae</taxon>
        <taxon>Manihot</taxon>
    </lineage>
</organism>